<dbReference type="PANTHER" id="PTHR30023">
    <property type="entry name" value="D-ALANYL-D-ALANINE CARBOXYPEPTIDASE"/>
    <property type="match status" value="1"/>
</dbReference>
<evidence type="ECO:0000256" key="3">
    <source>
        <dbReference type="SAM" id="SignalP"/>
    </source>
</evidence>
<dbReference type="InterPro" id="IPR000667">
    <property type="entry name" value="Peptidase_S13"/>
</dbReference>
<dbReference type="Gene3D" id="3.40.710.10">
    <property type="entry name" value="DD-peptidase/beta-lactamase superfamily"/>
    <property type="match status" value="2"/>
</dbReference>
<accession>A0ABS3U689</accession>
<dbReference type="InterPro" id="IPR012338">
    <property type="entry name" value="Beta-lactam/transpept-like"/>
</dbReference>
<dbReference type="Proteomes" id="UP000681341">
    <property type="component" value="Unassembled WGS sequence"/>
</dbReference>
<dbReference type="RefSeq" id="WP_208497375.1">
    <property type="nucleotide sequence ID" value="NZ_JAGFNP010000008.1"/>
</dbReference>
<keyword evidence="2 4" id="KW-0378">Hydrolase</keyword>
<dbReference type="Gene3D" id="3.50.80.20">
    <property type="entry name" value="D-Ala-D-Ala carboxypeptidase C, peptidase S13"/>
    <property type="match status" value="1"/>
</dbReference>
<dbReference type="EMBL" id="JAGFNP010000008">
    <property type="protein sequence ID" value="MBO3734271.1"/>
    <property type="molecule type" value="Genomic_DNA"/>
</dbReference>
<dbReference type="PRINTS" id="PR00922">
    <property type="entry name" value="DADACBPTASE3"/>
</dbReference>
<dbReference type="Pfam" id="PF02113">
    <property type="entry name" value="Peptidase_S13"/>
    <property type="match status" value="1"/>
</dbReference>
<keyword evidence="5" id="KW-1185">Reference proteome</keyword>
<dbReference type="SUPFAM" id="SSF56601">
    <property type="entry name" value="beta-lactamase/transpeptidase-like"/>
    <property type="match status" value="1"/>
</dbReference>
<proteinExistence type="inferred from homology"/>
<dbReference type="PANTHER" id="PTHR30023:SF0">
    <property type="entry name" value="PENICILLIN-SENSITIVE CARBOXYPEPTIDASE A"/>
    <property type="match status" value="1"/>
</dbReference>
<gene>
    <name evidence="4" type="primary">dacB</name>
    <name evidence="4" type="ORF">J5V16_15695</name>
</gene>
<comment type="similarity">
    <text evidence="1">Belongs to the peptidase S13 family.</text>
</comment>
<evidence type="ECO:0000256" key="1">
    <source>
        <dbReference type="ARBA" id="ARBA00006096"/>
    </source>
</evidence>
<keyword evidence="3" id="KW-0732">Signal</keyword>
<organism evidence="4 5">
    <name type="scientific">Glycomyces niveus</name>
    <dbReference type="NCBI Taxonomy" id="2820287"/>
    <lineage>
        <taxon>Bacteria</taxon>
        <taxon>Bacillati</taxon>
        <taxon>Actinomycetota</taxon>
        <taxon>Actinomycetes</taxon>
        <taxon>Glycomycetales</taxon>
        <taxon>Glycomycetaceae</taxon>
        <taxon>Glycomyces</taxon>
    </lineage>
</organism>
<feature type="signal peptide" evidence="3">
    <location>
        <begin position="1"/>
        <end position="29"/>
    </location>
</feature>
<evidence type="ECO:0000256" key="2">
    <source>
        <dbReference type="ARBA" id="ARBA00022801"/>
    </source>
</evidence>
<keyword evidence="4" id="KW-0121">Carboxypeptidase</keyword>
<dbReference type="EC" id="3.4.16.4" evidence="4"/>
<evidence type="ECO:0000313" key="4">
    <source>
        <dbReference type="EMBL" id="MBO3734271.1"/>
    </source>
</evidence>
<name>A0ABS3U689_9ACTN</name>
<feature type="chain" id="PRO_5046817269" evidence="3">
    <location>
        <begin position="30"/>
        <end position="535"/>
    </location>
</feature>
<reference evidence="4 5" key="1">
    <citation type="submission" date="2021-03" db="EMBL/GenBank/DDBJ databases">
        <title>Glycomyces sp. nov., a novel actinomycete isolated from soil.</title>
        <authorList>
            <person name="Yang X."/>
            <person name="Xu X."/>
        </authorList>
    </citation>
    <scope>NUCLEOTIDE SEQUENCE [LARGE SCALE GENOMIC DNA]</scope>
    <source>
        <strain evidence="4 5">NEAU-S30</strain>
    </source>
</reference>
<dbReference type="NCBIfam" id="TIGR00666">
    <property type="entry name" value="PBP4"/>
    <property type="match status" value="1"/>
</dbReference>
<comment type="caution">
    <text evidence="4">The sequence shown here is derived from an EMBL/GenBank/DDBJ whole genome shotgun (WGS) entry which is preliminary data.</text>
</comment>
<evidence type="ECO:0000313" key="5">
    <source>
        <dbReference type="Proteomes" id="UP000681341"/>
    </source>
</evidence>
<sequence length="535" mass="55531">MRKRTLISSAVAVTAVGAITIAGTVVAQAQETGDEALAAAIDAILTDKRLTDSQIGVTVADANTGEVLYERGGAKRGIPGSNDKLTTTAAALEQLGGDFRYTTDVLGDRPVDGVVAGDLYLRGSGDPTMLEADYDRLAADLAARGVSTIDGDLVADDTAFDTVRSGTEWGWSDLQFTYAAEVSALTVASGDDYNAGSVRVFVKPGAAEGDPAQITTSPATDYVEIVNTATTGASTSVSVNRDPHDNVIRVSGTVKAGGSGTFATRSVIEPTRLVADVFADSLEEAGITLTGDLRFGEATPQGPETLATHESMTLAELEPVVLKPSNASVAEALFKTLGYEATGLGTFSSGKAATYAGIEPYGVDTGPIRQVDGSGISRHNMMTSNMLADLLVGAKKADWFSTWYDALPIACQDGTLAGRMCGTAAAGNVRAKTGSMTGVSALSGYVTDADGRELVFSVIVNDFLWSTVKDIEDKIAVAVASHSTEATEAEISTFSSEIDTPDFTELEAEAEAEAIPAEGEMPASLECTWYEPAVC</sequence>
<protein>
    <submittedName>
        <fullName evidence="4">D-alanyl-D-alanine carboxypeptidase/D-alanyl-D-alanine-endopeptidase</fullName>
        <ecNumber evidence="4">3.4.16.4</ecNumber>
    </submittedName>
</protein>
<keyword evidence="4" id="KW-0645">Protease</keyword>
<dbReference type="GO" id="GO:0009002">
    <property type="term" value="F:serine-type D-Ala-D-Ala carboxypeptidase activity"/>
    <property type="evidence" value="ECO:0007669"/>
    <property type="project" value="UniProtKB-EC"/>
</dbReference>